<keyword evidence="1" id="KW-1133">Transmembrane helix</keyword>
<accession>A0A067E7H4</accession>
<dbReference type="AlphaFoldDB" id="A0A067E7H4"/>
<organism evidence="2 3">
    <name type="scientific">Citrus sinensis</name>
    <name type="common">Sweet orange</name>
    <name type="synonym">Citrus aurantium var. sinensis</name>
    <dbReference type="NCBI Taxonomy" id="2711"/>
    <lineage>
        <taxon>Eukaryota</taxon>
        <taxon>Viridiplantae</taxon>
        <taxon>Streptophyta</taxon>
        <taxon>Embryophyta</taxon>
        <taxon>Tracheophyta</taxon>
        <taxon>Spermatophyta</taxon>
        <taxon>Magnoliopsida</taxon>
        <taxon>eudicotyledons</taxon>
        <taxon>Gunneridae</taxon>
        <taxon>Pentapetalae</taxon>
        <taxon>rosids</taxon>
        <taxon>malvids</taxon>
        <taxon>Sapindales</taxon>
        <taxon>Rutaceae</taxon>
        <taxon>Aurantioideae</taxon>
        <taxon>Citrus</taxon>
    </lineage>
</organism>
<dbReference type="SMR" id="A0A067E7H4"/>
<protein>
    <submittedName>
        <fullName evidence="2">Uncharacterized protein</fullName>
    </submittedName>
</protein>
<dbReference type="EMBL" id="KK785062">
    <property type="protein sequence ID" value="KDO51139.1"/>
    <property type="molecule type" value="Genomic_DNA"/>
</dbReference>
<name>A0A067E7H4_CITSI</name>
<evidence type="ECO:0000256" key="1">
    <source>
        <dbReference type="SAM" id="Phobius"/>
    </source>
</evidence>
<keyword evidence="3" id="KW-1185">Reference proteome</keyword>
<evidence type="ECO:0000313" key="2">
    <source>
        <dbReference type="EMBL" id="KDO51139.1"/>
    </source>
</evidence>
<reference evidence="2 3" key="1">
    <citation type="submission" date="2014-04" db="EMBL/GenBank/DDBJ databases">
        <authorList>
            <consortium name="International Citrus Genome Consortium"/>
            <person name="Gmitter F."/>
            <person name="Chen C."/>
            <person name="Farmerie W."/>
            <person name="Harkins T."/>
            <person name="Desany B."/>
            <person name="Mohiuddin M."/>
            <person name="Kodira C."/>
            <person name="Borodovsky M."/>
            <person name="Lomsadze A."/>
            <person name="Burns P."/>
            <person name="Jenkins J."/>
            <person name="Prochnik S."/>
            <person name="Shu S."/>
            <person name="Chapman J."/>
            <person name="Pitluck S."/>
            <person name="Schmutz J."/>
            <person name="Rokhsar D."/>
        </authorList>
    </citation>
    <scope>NUCLEOTIDE SEQUENCE</scope>
</reference>
<keyword evidence="1" id="KW-0472">Membrane</keyword>
<dbReference type="Proteomes" id="UP000027120">
    <property type="component" value="Unassembled WGS sequence"/>
</dbReference>
<evidence type="ECO:0000313" key="3">
    <source>
        <dbReference type="Proteomes" id="UP000027120"/>
    </source>
</evidence>
<gene>
    <name evidence="2" type="ORF">CISIN_1g034914mg</name>
</gene>
<sequence>MNPGSKSKAKILLPNSDIILKTNINHMINLRNCRNLIQLKNLLQHQQYYACSKITLSVMLFIIFSLLFLPLAYKRIITD</sequence>
<keyword evidence="1" id="KW-0812">Transmembrane</keyword>
<feature type="transmembrane region" description="Helical" evidence="1">
    <location>
        <begin position="54"/>
        <end position="73"/>
    </location>
</feature>
<proteinExistence type="predicted"/>